<organism evidence="2 3">
    <name type="scientific">Gigaspora margarita</name>
    <dbReference type="NCBI Taxonomy" id="4874"/>
    <lineage>
        <taxon>Eukaryota</taxon>
        <taxon>Fungi</taxon>
        <taxon>Fungi incertae sedis</taxon>
        <taxon>Mucoromycota</taxon>
        <taxon>Glomeromycotina</taxon>
        <taxon>Glomeromycetes</taxon>
        <taxon>Diversisporales</taxon>
        <taxon>Gigasporaceae</taxon>
        <taxon>Gigaspora</taxon>
    </lineage>
</organism>
<proteinExistence type="predicted"/>
<dbReference type="InterPro" id="IPR011335">
    <property type="entry name" value="Restrct_endonuc-II-like"/>
</dbReference>
<dbReference type="Proteomes" id="UP000789901">
    <property type="component" value="Unassembled WGS sequence"/>
</dbReference>
<sequence length="155" mass="17815">SNHTLDYDFENKLAKSLNENRLITNIISCNPGDYGVDIIASFNHQIVLIQCKNVEKSIGSSKLQKIESAFGRFGKDVLEIIIYNSEKLKNSLTKQANSWWKSCCPEIKIMNEHEIICFFKNKQKKIGKKTVEYLNSHVDECFFSDIVMKGFKAEN</sequence>
<accession>A0ABN7W5Y7</accession>
<evidence type="ECO:0000313" key="2">
    <source>
        <dbReference type="EMBL" id="CAG8817561.1"/>
    </source>
</evidence>
<feature type="non-terminal residue" evidence="2">
    <location>
        <position position="155"/>
    </location>
</feature>
<evidence type="ECO:0000259" key="1">
    <source>
        <dbReference type="Pfam" id="PF04471"/>
    </source>
</evidence>
<feature type="domain" description="Restriction endonuclease type IV Mrr" evidence="1">
    <location>
        <begin position="8"/>
        <end position="115"/>
    </location>
</feature>
<dbReference type="EMBL" id="CAJVQB010031878">
    <property type="protein sequence ID" value="CAG8817561.1"/>
    <property type="molecule type" value="Genomic_DNA"/>
</dbReference>
<keyword evidence="3" id="KW-1185">Reference proteome</keyword>
<gene>
    <name evidence="2" type="ORF">GMARGA_LOCUS26836</name>
</gene>
<dbReference type="Pfam" id="PF04471">
    <property type="entry name" value="Mrr_cat"/>
    <property type="match status" value="1"/>
</dbReference>
<reference evidence="2 3" key="1">
    <citation type="submission" date="2021-06" db="EMBL/GenBank/DDBJ databases">
        <authorList>
            <person name="Kallberg Y."/>
            <person name="Tangrot J."/>
            <person name="Rosling A."/>
        </authorList>
    </citation>
    <scope>NUCLEOTIDE SEQUENCE [LARGE SCALE GENOMIC DNA]</scope>
    <source>
        <strain evidence="2 3">120-4 pot B 10/14</strain>
    </source>
</reference>
<dbReference type="SUPFAM" id="SSF52980">
    <property type="entry name" value="Restriction endonuclease-like"/>
    <property type="match status" value="1"/>
</dbReference>
<dbReference type="InterPro" id="IPR007560">
    <property type="entry name" value="Restrct_endonuc_IV_Mrr"/>
</dbReference>
<evidence type="ECO:0000313" key="3">
    <source>
        <dbReference type="Proteomes" id="UP000789901"/>
    </source>
</evidence>
<feature type="non-terminal residue" evidence="2">
    <location>
        <position position="1"/>
    </location>
</feature>
<protein>
    <submittedName>
        <fullName evidence="2">34388_t:CDS:1</fullName>
    </submittedName>
</protein>
<comment type="caution">
    <text evidence="2">The sequence shown here is derived from an EMBL/GenBank/DDBJ whole genome shotgun (WGS) entry which is preliminary data.</text>
</comment>
<name>A0ABN7W5Y7_GIGMA</name>